<protein>
    <submittedName>
        <fullName evidence="2">Uncharacterized protein</fullName>
    </submittedName>
</protein>
<sequence>MDISAILNKAQAKKKTTTASSRKTTVKKSNKRPRLEESTQETRISECHPFTQRKPNKELVTTDIHTSPVLILPAIQAPPTEFVHPIDPLIHIFDPLLTKSPIEAIPLIQSFFPPNIPSHEVPSIEIEGFFPWCNIMKSGLPFVSLSSIF</sequence>
<proteinExistence type="predicted"/>
<reference evidence="2 3" key="1">
    <citation type="journal article" date="2021" name="Plant Biotechnol. J.">
        <title>Multi-omics assisted identification of the key and species-specific regulatory components of drought-tolerant mechanisms in Gossypium stocksii.</title>
        <authorList>
            <person name="Yu D."/>
            <person name="Ke L."/>
            <person name="Zhang D."/>
            <person name="Wu Y."/>
            <person name="Sun Y."/>
            <person name="Mei J."/>
            <person name="Sun J."/>
            <person name="Sun Y."/>
        </authorList>
    </citation>
    <scope>NUCLEOTIDE SEQUENCE [LARGE SCALE GENOMIC DNA]</scope>
    <source>
        <strain evidence="3">cv. E1</strain>
        <tissue evidence="2">Leaf</tissue>
    </source>
</reference>
<gene>
    <name evidence="2" type="ORF">J1N35_043446</name>
</gene>
<evidence type="ECO:0000313" key="3">
    <source>
        <dbReference type="Proteomes" id="UP000828251"/>
    </source>
</evidence>
<evidence type="ECO:0000313" key="2">
    <source>
        <dbReference type="EMBL" id="KAH1031272.1"/>
    </source>
</evidence>
<keyword evidence="3" id="KW-1185">Reference proteome</keyword>
<dbReference type="Proteomes" id="UP000828251">
    <property type="component" value="Unassembled WGS sequence"/>
</dbReference>
<feature type="region of interest" description="Disordered" evidence="1">
    <location>
        <begin position="1"/>
        <end position="43"/>
    </location>
</feature>
<dbReference type="EMBL" id="JAIQCV010000013">
    <property type="protein sequence ID" value="KAH1031272.1"/>
    <property type="molecule type" value="Genomic_DNA"/>
</dbReference>
<name>A0A9D3U7F0_9ROSI</name>
<accession>A0A9D3U7F0</accession>
<evidence type="ECO:0000256" key="1">
    <source>
        <dbReference type="SAM" id="MobiDB-lite"/>
    </source>
</evidence>
<dbReference type="AlphaFoldDB" id="A0A9D3U7F0"/>
<comment type="caution">
    <text evidence="2">The sequence shown here is derived from an EMBL/GenBank/DDBJ whole genome shotgun (WGS) entry which is preliminary data.</text>
</comment>
<organism evidence="2 3">
    <name type="scientific">Gossypium stocksii</name>
    <dbReference type="NCBI Taxonomy" id="47602"/>
    <lineage>
        <taxon>Eukaryota</taxon>
        <taxon>Viridiplantae</taxon>
        <taxon>Streptophyta</taxon>
        <taxon>Embryophyta</taxon>
        <taxon>Tracheophyta</taxon>
        <taxon>Spermatophyta</taxon>
        <taxon>Magnoliopsida</taxon>
        <taxon>eudicotyledons</taxon>
        <taxon>Gunneridae</taxon>
        <taxon>Pentapetalae</taxon>
        <taxon>rosids</taxon>
        <taxon>malvids</taxon>
        <taxon>Malvales</taxon>
        <taxon>Malvaceae</taxon>
        <taxon>Malvoideae</taxon>
        <taxon>Gossypium</taxon>
    </lineage>
</organism>